<evidence type="ECO:0000313" key="1">
    <source>
        <dbReference type="EMBL" id="JAH09369.1"/>
    </source>
</evidence>
<name>A0A0E9PY11_ANGAN</name>
<protein>
    <submittedName>
        <fullName evidence="1">Uncharacterized protein</fullName>
    </submittedName>
</protein>
<organism evidence="1">
    <name type="scientific">Anguilla anguilla</name>
    <name type="common">European freshwater eel</name>
    <name type="synonym">Muraena anguilla</name>
    <dbReference type="NCBI Taxonomy" id="7936"/>
    <lineage>
        <taxon>Eukaryota</taxon>
        <taxon>Metazoa</taxon>
        <taxon>Chordata</taxon>
        <taxon>Craniata</taxon>
        <taxon>Vertebrata</taxon>
        <taxon>Euteleostomi</taxon>
        <taxon>Actinopterygii</taxon>
        <taxon>Neopterygii</taxon>
        <taxon>Teleostei</taxon>
        <taxon>Anguilliformes</taxon>
        <taxon>Anguillidae</taxon>
        <taxon>Anguilla</taxon>
    </lineage>
</organism>
<sequence length="40" mass="4719">MIFVATVPISLFLFFNLHRYISNKKMSIYYNAKSPQACNF</sequence>
<proteinExistence type="predicted"/>
<dbReference type="EMBL" id="GBXM01099208">
    <property type="protein sequence ID" value="JAH09369.1"/>
    <property type="molecule type" value="Transcribed_RNA"/>
</dbReference>
<reference evidence="1" key="1">
    <citation type="submission" date="2014-11" db="EMBL/GenBank/DDBJ databases">
        <authorList>
            <person name="Amaro Gonzalez C."/>
        </authorList>
    </citation>
    <scope>NUCLEOTIDE SEQUENCE</scope>
</reference>
<accession>A0A0E9PY11</accession>
<dbReference type="AlphaFoldDB" id="A0A0E9PY11"/>
<reference evidence="1" key="2">
    <citation type="journal article" date="2015" name="Fish Shellfish Immunol.">
        <title>Early steps in the European eel (Anguilla anguilla)-Vibrio vulnificus interaction in the gills: Role of the RtxA13 toxin.</title>
        <authorList>
            <person name="Callol A."/>
            <person name="Pajuelo D."/>
            <person name="Ebbesson L."/>
            <person name="Teles M."/>
            <person name="MacKenzie S."/>
            <person name="Amaro C."/>
        </authorList>
    </citation>
    <scope>NUCLEOTIDE SEQUENCE</scope>
</reference>